<dbReference type="EMBL" id="ACKX01000181">
    <property type="protein sequence ID" value="EEJ50939.1"/>
    <property type="molecule type" value="Genomic_DNA"/>
</dbReference>
<keyword evidence="2" id="KW-1185">Reference proteome</keyword>
<name>C2KZ87_9FIRM</name>
<organism evidence="1 2">
    <name type="scientific">Oribacterium sinus F0268</name>
    <dbReference type="NCBI Taxonomy" id="585501"/>
    <lineage>
        <taxon>Bacteria</taxon>
        <taxon>Bacillati</taxon>
        <taxon>Bacillota</taxon>
        <taxon>Clostridia</taxon>
        <taxon>Lachnospirales</taxon>
        <taxon>Lachnospiraceae</taxon>
        <taxon>Oribacterium</taxon>
    </lineage>
</organism>
<reference evidence="1 2" key="1">
    <citation type="submission" date="2009-04" db="EMBL/GenBank/DDBJ databases">
        <authorList>
            <person name="Qin X."/>
            <person name="Bachman B."/>
            <person name="Battles P."/>
            <person name="Bell A."/>
            <person name="Bess C."/>
            <person name="Bickham C."/>
            <person name="Chaboub L."/>
            <person name="Chen D."/>
            <person name="Coyle M."/>
            <person name="Deiros D.R."/>
            <person name="Dinh H."/>
            <person name="Forbes L."/>
            <person name="Fowler G."/>
            <person name="Francisco L."/>
            <person name="Fu Q."/>
            <person name="Gubbala S."/>
            <person name="Hale W."/>
            <person name="Han Y."/>
            <person name="Hemphill L."/>
            <person name="Highlander S.K."/>
            <person name="Hirani K."/>
            <person name="Hogues M."/>
            <person name="Jackson L."/>
            <person name="Jakkamsetti A."/>
            <person name="Javaid M."/>
            <person name="Jiang H."/>
            <person name="Korchina V."/>
            <person name="Kovar C."/>
            <person name="Lara F."/>
            <person name="Lee S."/>
            <person name="Mata R."/>
            <person name="Mathew T."/>
            <person name="Moen C."/>
            <person name="Morales K."/>
            <person name="Munidasa M."/>
            <person name="Nazareth L."/>
            <person name="Ngo R."/>
            <person name="Nguyen L."/>
            <person name="Okwuonu G."/>
            <person name="Ongeri F."/>
            <person name="Patil S."/>
            <person name="Petrosino J."/>
            <person name="Pham C."/>
            <person name="Pham P."/>
            <person name="Pu L.-L."/>
            <person name="Puazo M."/>
            <person name="Raj R."/>
            <person name="Reid J."/>
            <person name="Rouhana J."/>
            <person name="Saada N."/>
            <person name="Shang Y."/>
            <person name="Simmons D."/>
            <person name="Thornton R."/>
            <person name="Warren J."/>
            <person name="Weissenberger G."/>
            <person name="Zhang J."/>
            <person name="Zhang L."/>
            <person name="Zhou C."/>
            <person name="Zhu D."/>
            <person name="Muzny D."/>
            <person name="Worley K."/>
            <person name="Gibbs R."/>
        </authorList>
    </citation>
    <scope>NUCLEOTIDE SEQUENCE [LARGE SCALE GENOMIC DNA]</scope>
    <source>
        <strain evidence="1 2">F0268</strain>
    </source>
</reference>
<proteinExistence type="predicted"/>
<evidence type="ECO:0000313" key="1">
    <source>
        <dbReference type="EMBL" id="EEJ50939.1"/>
    </source>
</evidence>
<sequence>MDFLLLFPHFNKMIRFFLLLFLKKKFIPLLFMLFFSYNLILYF</sequence>
<gene>
    <name evidence="1" type="ORF">HMPREF6123_1806</name>
</gene>
<accession>C2KZ87</accession>
<dbReference type="HOGENOM" id="CLU_3236890_0_0_9"/>
<comment type="caution">
    <text evidence="1">The sequence shown here is derived from an EMBL/GenBank/DDBJ whole genome shotgun (WGS) entry which is preliminary data.</text>
</comment>
<dbReference type="InParanoid" id="C2KZ87"/>
<dbReference type="AlphaFoldDB" id="C2KZ87"/>
<evidence type="ECO:0000313" key="2">
    <source>
        <dbReference type="Proteomes" id="UP000004121"/>
    </source>
</evidence>
<dbReference type="Proteomes" id="UP000004121">
    <property type="component" value="Unassembled WGS sequence"/>
</dbReference>
<protein>
    <submittedName>
        <fullName evidence="1">Uncharacterized protein</fullName>
    </submittedName>
</protein>